<organism evidence="2 3">
    <name type="scientific">Gossypium australe</name>
    <dbReference type="NCBI Taxonomy" id="47621"/>
    <lineage>
        <taxon>Eukaryota</taxon>
        <taxon>Viridiplantae</taxon>
        <taxon>Streptophyta</taxon>
        <taxon>Embryophyta</taxon>
        <taxon>Tracheophyta</taxon>
        <taxon>Spermatophyta</taxon>
        <taxon>Magnoliopsida</taxon>
        <taxon>eudicotyledons</taxon>
        <taxon>Gunneridae</taxon>
        <taxon>Pentapetalae</taxon>
        <taxon>rosids</taxon>
        <taxon>malvids</taxon>
        <taxon>Malvales</taxon>
        <taxon>Malvaceae</taxon>
        <taxon>Malvoideae</taxon>
        <taxon>Gossypium</taxon>
    </lineage>
</organism>
<protein>
    <submittedName>
        <fullName evidence="2">Uncharacterized protein</fullName>
    </submittedName>
</protein>
<proteinExistence type="predicted"/>
<dbReference type="EMBL" id="SMMG02000002">
    <property type="protein sequence ID" value="KAA3484502.1"/>
    <property type="molecule type" value="Genomic_DNA"/>
</dbReference>
<accession>A0A5B6WUI6</accession>
<dbReference type="Proteomes" id="UP000325315">
    <property type="component" value="Unassembled WGS sequence"/>
</dbReference>
<evidence type="ECO:0000313" key="2">
    <source>
        <dbReference type="EMBL" id="KAA3484502.1"/>
    </source>
</evidence>
<evidence type="ECO:0000256" key="1">
    <source>
        <dbReference type="SAM" id="MobiDB-lite"/>
    </source>
</evidence>
<evidence type="ECO:0000313" key="3">
    <source>
        <dbReference type="Proteomes" id="UP000325315"/>
    </source>
</evidence>
<keyword evidence="3" id="KW-1185">Reference proteome</keyword>
<dbReference type="AlphaFoldDB" id="A0A5B6WUI6"/>
<comment type="caution">
    <text evidence="2">The sequence shown here is derived from an EMBL/GenBank/DDBJ whole genome shotgun (WGS) entry which is preliminary data.</text>
</comment>
<sequence>MLNGVINSFWHHTSGCGRNVQGEFQQQRPLTFASHSPRQIPLTPPEMESDDGSNLKAGPRLQFDLGIMLS</sequence>
<dbReference type="OrthoDB" id="940182at2759"/>
<gene>
    <name evidence="2" type="ORF">EPI10_006583</name>
</gene>
<feature type="region of interest" description="Disordered" evidence="1">
    <location>
        <begin position="29"/>
        <end position="57"/>
    </location>
</feature>
<name>A0A5B6WUI6_9ROSI</name>
<reference evidence="3" key="1">
    <citation type="journal article" date="2019" name="Plant Biotechnol. J.">
        <title>Genome sequencing of the Australian wild diploid species Gossypium australe highlights disease resistance and delayed gland morphogenesis.</title>
        <authorList>
            <person name="Cai Y."/>
            <person name="Cai X."/>
            <person name="Wang Q."/>
            <person name="Wang P."/>
            <person name="Zhang Y."/>
            <person name="Cai C."/>
            <person name="Xu Y."/>
            <person name="Wang K."/>
            <person name="Zhou Z."/>
            <person name="Wang C."/>
            <person name="Geng S."/>
            <person name="Li B."/>
            <person name="Dong Q."/>
            <person name="Hou Y."/>
            <person name="Wang H."/>
            <person name="Ai P."/>
            <person name="Liu Z."/>
            <person name="Yi F."/>
            <person name="Sun M."/>
            <person name="An G."/>
            <person name="Cheng J."/>
            <person name="Zhang Y."/>
            <person name="Shi Q."/>
            <person name="Xie Y."/>
            <person name="Shi X."/>
            <person name="Chang Y."/>
            <person name="Huang F."/>
            <person name="Chen Y."/>
            <person name="Hong S."/>
            <person name="Mi L."/>
            <person name="Sun Q."/>
            <person name="Zhang L."/>
            <person name="Zhou B."/>
            <person name="Peng R."/>
            <person name="Zhang X."/>
            <person name="Liu F."/>
        </authorList>
    </citation>
    <scope>NUCLEOTIDE SEQUENCE [LARGE SCALE GENOMIC DNA]</scope>
    <source>
        <strain evidence="3">cv. PA1801</strain>
    </source>
</reference>